<dbReference type="EMBL" id="DRIG01000034">
    <property type="protein sequence ID" value="HEC78127.1"/>
    <property type="molecule type" value="Genomic_DNA"/>
</dbReference>
<accession>A0A9C9EM47</accession>
<dbReference type="InterPro" id="IPR015919">
    <property type="entry name" value="Cadherin-like_sf"/>
</dbReference>
<dbReference type="Pfam" id="PF05345">
    <property type="entry name" value="He_PIG"/>
    <property type="match status" value="1"/>
</dbReference>
<protein>
    <recommendedName>
        <fullName evidence="3">Dystroglycan-type cadherin-like domain-containing protein</fullName>
    </recommendedName>
</protein>
<dbReference type="Gene3D" id="2.60.40.10">
    <property type="entry name" value="Immunoglobulins"/>
    <property type="match status" value="1"/>
</dbReference>
<evidence type="ECO:0000313" key="1">
    <source>
        <dbReference type="EMBL" id="HEC78127.1"/>
    </source>
</evidence>
<dbReference type="GO" id="GO:0005509">
    <property type="term" value="F:calcium ion binding"/>
    <property type="evidence" value="ECO:0007669"/>
    <property type="project" value="InterPro"/>
</dbReference>
<organism evidence="1 2">
    <name type="scientific">candidate division WOR-3 bacterium</name>
    <dbReference type="NCBI Taxonomy" id="2052148"/>
    <lineage>
        <taxon>Bacteria</taxon>
        <taxon>Bacteria division WOR-3</taxon>
    </lineage>
</organism>
<sequence length="309" mass="33702">MKKFFEFLLVFLITVYVNCGAEKKEDKTGEGANTAPFIKSAEIVPAVPVLGSRITLRVEAGDKEGDKIDYEVKWFLNGKEIGKGFEFYLEEAKRNDEIFAEITPSDGKSTGETVKTAPVVIGNTPPKITGARISPDTILTSTSDLTVIGEGFDPDGDSLKWLCYWTLDYKERLPDSSTTINLKQLKLKKGSHLTAELYASDGDTVSNLYLLEIDVVNGAPILKESADSIPYTPGSIKFPVPIIDPDNDPLTFELLEAPEGLVIDKKNGIVSGTVAETTAFEILVRATDTEGAYLDARFTLTPPQPATNQ</sequence>
<dbReference type="GO" id="GO:0016020">
    <property type="term" value="C:membrane"/>
    <property type="evidence" value="ECO:0007669"/>
    <property type="project" value="InterPro"/>
</dbReference>
<dbReference type="Proteomes" id="UP000885826">
    <property type="component" value="Unassembled WGS sequence"/>
</dbReference>
<dbReference type="InterPro" id="IPR013783">
    <property type="entry name" value="Ig-like_fold"/>
</dbReference>
<evidence type="ECO:0008006" key="3">
    <source>
        <dbReference type="Google" id="ProtNLM"/>
    </source>
</evidence>
<reference evidence="1" key="1">
    <citation type="journal article" date="2020" name="mSystems">
        <title>Genome- and Community-Level Interaction Insights into Carbon Utilization and Element Cycling Functions of Hydrothermarchaeota in Hydrothermal Sediment.</title>
        <authorList>
            <person name="Zhou Z."/>
            <person name="Liu Y."/>
            <person name="Xu W."/>
            <person name="Pan J."/>
            <person name="Luo Z.H."/>
            <person name="Li M."/>
        </authorList>
    </citation>
    <scope>NUCLEOTIDE SEQUENCE</scope>
    <source>
        <strain evidence="1">HyVt-388</strain>
    </source>
</reference>
<name>A0A9C9EM47_UNCW3</name>
<evidence type="ECO:0000313" key="2">
    <source>
        <dbReference type="Proteomes" id="UP000885826"/>
    </source>
</evidence>
<dbReference type="AlphaFoldDB" id="A0A9C9EM47"/>
<proteinExistence type="predicted"/>
<gene>
    <name evidence="1" type="ORF">ENI34_03170</name>
</gene>
<dbReference type="SUPFAM" id="SSF49313">
    <property type="entry name" value="Cadherin-like"/>
    <property type="match status" value="1"/>
</dbReference>
<comment type="caution">
    <text evidence="1">The sequence shown here is derived from an EMBL/GenBank/DDBJ whole genome shotgun (WGS) entry which is preliminary data.</text>
</comment>